<dbReference type="Pfam" id="PF00743">
    <property type="entry name" value="FMO-like"/>
    <property type="match status" value="1"/>
</dbReference>
<evidence type="ECO:0000313" key="7">
    <source>
        <dbReference type="Proteomes" id="UP001056384"/>
    </source>
</evidence>
<protein>
    <submittedName>
        <fullName evidence="6">Flavin monooxygenase, FAD/NAD(P)-binding domain superfamily</fullName>
    </submittedName>
</protein>
<dbReference type="InterPro" id="IPR036188">
    <property type="entry name" value="FAD/NAD-bd_sf"/>
</dbReference>
<dbReference type="EMBL" id="CP099418">
    <property type="protein sequence ID" value="USW47080.1"/>
    <property type="molecule type" value="Genomic_DNA"/>
</dbReference>
<evidence type="ECO:0000256" key="3">
    <source>
        <dbReference type="ARBA" id="ARBA00022827"/>
    </source>
</evidence>
<dbReference type="PANTHER" id="PTHR42877:SF2">
    <property type="entry name" value="FAD_NAD(P)-BINDING DOMAIN-CONTAINING PROTEIN"/>
    <property type="match status" value="1"/>
</dbReference>
<evidence type="ECO:0000313" key="6">
    <source>
        <dbReference type="EMBL" id="USW47080.1"/>
    </source>
</evidence>
<organism evidence="6 7">
    <name type="scientific">Septoria linicola</name>
    <dbReference type="NCBI Taxonomy" id="215465"/>
    <lineage>
        <taxon>Eukaryota</taxon>
        <taxon>Fungi</taxon>
        <taxon>Dikarya</taxon>
        <taxon>Ascomycota</taxon>
        <taxon>Pezizomycotina</taxon>
        <taxon>Dothideomycetes</taxon>
        <taxon>Dothideomycetidae</taxon>
        <taxon>Mycosphaerellales</taxon>
        <taxon>Mycosphaerellaceae</taxon>
        <taxon>Septoria</taxon>
    </lineage>
</organism>
<accession>A0A9Q9AIJ5</accession>
<dbReference type="OrthoDB" id="74360at2759"/>
<sequence>MAGAYDSLPRTMAEMMEKDPTLASIDTPNDDANGQVPNPPVRYGEPLSSSHIPLYKRPMRSPTRKVRIACIGAGISAMNLAYKIYHEWKDTLGDHTELVLYEAHEDLGGTWLVNTYPGVACDVPSSIYTFPFEPNPNWSSFYASGGEILEYFKSAVAKWGLARDVKLGHRVSHARFSEKSGQWYLQVSNASGTINDTCDILVSAVGFLSSWRWPNIPGLQSFQGELMHSASWSPNFSPSAKRIGVIGNGSSAIQIVPQIVDKAAHLTNFIRNPTYITPGLGSGAIGGKVQYHFSEEEKREFRENPEVLKQYRKKIQAASNKSFDMFVKGSEAQVAARKATADQMKEKLGGDEALASKLTPDYEVGCRRATPGPGYLESFVRDNVSLVTDSIEKITPTGIITKSSDGVEVTHELDAIVCATGFDVSHRPPFPLIGRNGVSLADYWAKEPMSYLSLCASGFPNFFTFSGPNAPVGHGSLMAGLGWSADFICQWVEKILQEDIKYVDVKQDVLEEFNTYSDEIMQTLAWSGGCQSWYKNHRVDGRVTAVWAGSVLGYHDMISTLRPEDFDIKYRSRNRFRFMGNGRTLREYDPDADLAFYLKK</sequence>
<comment type="similarity">
    <text evidence="1">Belongs to the FAD-binding monooxygenase family.</text>
</comment>
<evidence type="ECO:0000256" key="5">
    <source>
        <dbReference type="SAM" id="MobiDB-lite"/>
    </source>
</evidence>
<dbReference type="AlphaFoldDB" id="A0A9Q9AIJ5"/>
<keyword evidence="4" id="KW-0560">Oxidoreductase</keyword>
<keyword evidence="7" id="KW-1185">Reference proteome</keyword>
<reference evidence="6" key="1">
    <citation type="submission" date="2022-06" db="EMBL/GenBank/DDBJ databases">
        <title>Complete genome sequences of two strains of the flax pathogen Septoria linicola.</title>
        <authorList>
            <person name="Lapalu N."/>
            <person name="Simon A."/>
            <person name="Demenou B."/>
            <person name="Paumier D."/>
            <person name="Guillot M.-P."/>
            <person name="Gout L."/>
            <person name="Valade R."/>
        </authorList>
    </citation>
    <scope>NUCLEOTIDE SEQUENCE</scope>
    <source>
        <strain evidence="6">SE15195</strain>
    </source>
</reference>
<feature type="compositionally biased region" description="Polar residues" evidence="5">
    <location>
        <begin position="24"/>
        <end position="36"/>
    </location>
</feature>
<keyword evidence="6" id="KW-0503">Monooxygenase</keyword>
<evidence type="ECO:0000256" key="1">
    <source>
        <dbReference type="ARBA" id="ARBA00010139"/>
    </source>
</evidence>
<dbReference type="InterPro" id="IPR020946">
    <property type="entry name" value="Flavin_mOase-like"/>
</dbReference>
<keyword evidence="3" id="KW-0274">FAD</keyword>
<dbReference type="Gene3D" id="3.50.50.60">
    <property type="entry name" value="FAD/NAD(P)-binding domain"/>
    <property type="match status" value="2"/>
</dbReference>
<gene>
    <name evidence="6" type="ORF">Slin15195_G003990</name>
</gene>
<proteinExistence type="inferred from homology"/>
<dbReference type="Proteomes" id="UP001056384">
    <property type="component" value="Chromosome 1"/>
</dbReference>
<keyword evidence="2" id="KW-0285">Flavoprotein</keyword>
<dbReference type="SUPFAM" id="SSF51905">
    <property type="entry name" value="FAD/NAD(P)-binding domain"/>
    <property type="match status" value="3"/>
</dbReference>
<dbReference type="GO" id="GO:0004499">
    <property type="term" value="F:N,N-dimethylaniline monooxygenase activity"/>
    <property type="evidence" value="ECO:0007669"/>
    <property type="project" value="InterPro"/>
</dbReference>
<dbReference type="PANTHER" id="PTHR42877">
    <property type="entry name" value="L-ORNITHINE N(5)-MONOOXYGENASE-RELATED"/>
    <property type="match status" value="1"/>
</dbReference>
<dbReference type="GO" id="GO:0050661">
    <property type="term" value="F:NADP binding"/>
    <property type="evidence" value="ECO:0007669"/>
    <property type="project" value="InterPro"/>
</dbReference>
<evidence type="ECO:0000256" key="2">
    <source>
        <dbReference type="ARBA" id="ARBA00022630"/>
    </source>
</evidence>
<dbReference type="InterPro" id="IPR051209">
    <property type="entry name" value="FAD-bind_Monooxygenase_sf"/>
</dbReference>
<feature type="region of interest" description="Disordered" evidence="5">
    <location>
        <begin position="22"/>
        <end position="43"/>
    </location>
</feature>
<name>A0A9Q9AIJ5_9PEZI</name>
<evidence type="ECO:0000256" key="4">
    <source>
        <dbReference type="ARBA" id="ARBA00023002"/>
    </source>
</evidence>
<dbReference type="GO" id="GO:0050660">
    <property type="term" value="F:flavin adenine dinucleotide binding"/>
    <property type="evidence" value="ECO:0007669"/>
    <property type="project" value="InterPro"/>
</dbReference>